<dbReference type="InterPro" id="IPR042621">
    <property type="entry name" value="TTC23/TTC23L"/>
</dbReference>
<dbReference type="SUPFAM" id="SSF48452">
    <property type="entry name" value="TPR-like"/>
    <property type="match status" value="1"/>
</dbReference>
<sequence>MPNESGGSHTDRSEIDAGDSTDRTKSGLDTQRTTRSQQSMDDNDTMTDDSEQVETNNLDSSARRRRRKKQTSRNGINGIDMTPPDRLLRHAERRAKKYMEKKKASSAIKELIRCTALARIVYRDGHWKLASSYVNLAQGYFDLKGYAAQTEYHCETAIAILRQSVQPAQSSTDRPKIREVFIRAYYNMARALGTLKKYQAAEQALTKAENIFHEWIKLPQVSEDDMETTEIQLSLASARLNARQEKFPLATSYYEKVLDLTKRRYGNEAIQLIPVYQGLGRVEQSKGKHADHETAIEYYLQAHTIASANKSLSITYKHTPLLQLSKSLSITYKHTPLLQAESYLNECLTTYQVKCGPNSEKTLRVQDELARLMVRSDRQPESIKMLRSTIEAKSEVYGDLSPEVADTWKLIGSIHLSQGDTEKGLRCLKKCYNIECLVYGTNSRKTKDTQRTIDLLLANPTVASKHKKGKGDDIKNRPRFNSIVNTSTVGAHKSQMY</sequence>
<evidence type="ECO:0000256" key="1">
    <source>
        <dbReference type="SAM" id="MobiDB-lite"/>
    </source>
</evidence>
<dbReference type="PANTHER" id="PTHR14485">
    <property type="entry name" value="TETRATRICOPEPTIDE REPEAT PROTEIN 23"/>
    <property type="match status" value="1"/>
</dbReference>
<reference evidence="2" key="1">
    <citation type="journal article" date="2023" name="Mol. Biol. Evol.">
        <title>Third-Generation Sequencing Reveals the Adaptive Role of the Epigenome in Three Deep-Sea Polychaetes.</title>
        <authorList>
            <person name="Perez M."/>
            <person name="Aroh O."/>
            <person name="Sun Y."/>
            <person name="Lan Y."/>
            <person name="Juniper S.K."/>
            <person name="Young C.R."/>
            <person name="Angers B."/>
            <person name="Qian P.Y."/>
        </authorList>
    </citation>
    <scope>NUCLEOTIDE SEQUENCE</scope>
    <source>
        <strain evidence="2">R07B-5</strain>
    </source>
</reference>
<evidence type="ECO:0000313" key="2">
    <source>
        <dbReference type="EMBL" id="KAK2181197.1"/>
    </source>
</evidence>
<feature type="compositionally biased region" description="Basic and acidic residues" evidence="1">
    <location>
        <begin position="9"/>
        <end position="26"/>
    </location>
</feature>
<feature type="region of interest" description="Disordered" evidence="1">
    <location>
        <begin position="1"/>
        <end position="84"/>
    </location>
</feature>
<gene>
    <name evidence="2" type="ORF">NP493_407g05026</name>
</gene>
<accession>A0AAD9L0V1</accession>
<dbReference type="InterPro" id="IPR011990">
    <property type="entry name" value="TPR-like_helical_dom_sf"/>
</dbReference>
<dbReference type="SMART" id="SM00028">
    <property type="entry name" value="TPR"/>
    <property type="match status" value="4"/>
</dbReference>
<dbReference type="Gene3D" id="1.25.40.10">
    <property type="entry name" value="Tetratricopeptide repeat domain"/>
    <property type="match status" value="3"/>
</dbReference>
<dbReference type="EMBL" id="JAODUO010000407">
    <property type="protein sequence ID" value="KAK2181197.1"/>
    <property type="molecule type" value="Genomic_DNA"/>
</dbReference>
<dbReference type="Proteomes" id="UP001209878">
    <property type="component" value="Unassembled WGS sequence"/>
</dbReference>
<dbReference type="PANTHER" id="PTHR14485:SF2">
    <property type="entry name" value="FUNGAL STAND N-TERMINAL GOODBYE DOMAIN-CONTAINING PROTEIN"/>
    <property type="match status" value="1"/>
</dbReference>
<evidence type="ECO:0000313" key="3">
    <source>
        <dbReference type="Proteomes" id="UP001209878"/>
    </source>
</evidence>
<name>A0AAD9L0V1_RIDPI</name>
<dbReference type="AlphaFoldDB" id="A0AAD9L0V1"/>
<feature type="compositionally biased region" description="Acidic residues" evidence="1">
    <location>
        <begin position="41"/>
        <end position="52"/>
    </location>
</feature>
<dbReference type="InterPro" id="IPR019734">
    <property type="entry name" value="TPR_rpt"/>
</dbReference>
<feature type="compositionally biased region" description="Polar residues" evidence="1">
    <location>
        <begin position="27"/>
        <end position="36"/>
    </location>
</feature>
<keyword evidence="3" id="KW-1185">Reference proteome</keyword>
<comment type="caution">
    <text evidence="2">The sequence shown here is derived from an EMBL/GenBank/DDBJ whole genome shotgun (WGS) entry which is preliminary data.</text>
</comment>
<dbReference type="Pfam" id="PF13181">
    <property type="entry name" value="TPR_8"/>
    <property type="match status" value="1"/>
</dbReference>
<proteinExistence type="predicted"/>
<organism evidence="2 3">
    <name type="scientific">Ridgeia piscesae</name>
    <name type="common">Tubeworm</name>
    <dbReference type="NCBI Taxonomy" id="27915"/>
    <lineage>
        <taxon>Eukaryota</taxon>
        <taxon>Metazoa</taxon>
        <taxon>Spiralia</taxon>
        <taxon>Lophotrochozoa</taxon>
        <taxon>Annelida</taxon>
        <taxon>Polychaeta</taxon>
        <taxon>Sedentaria</taxon>
        <taxon>Canalipalpata</taxon>
        <taxon>Sabellida</taxon>
        <taxon>Siboglinidae</taxon>
        <taxon>Ridgeia</taxon>
    </lineage>
</organism>
<protein>
    <recommendedName>
        <fullName evidence="4">Tetratricopeptide repeat</fullName>
    </recommendedName>
</protein>
<evidence type="ECO:0008006" key="4">
    <source>
        <dbReference type="Google" id="ProtNLM"/>
    </source>
</evidence>